<name>A0A0A9GUS9_ARUDO</name>
<protein>
    <submittedName>
        <fullName evidence="1">Uncharacterized protein</fullName>
    </submittedName>
</protein>
<dbReference type="EMBL" id="GBRH01173563">
    <property type="protein sequence ID" value="JAE24333.1"/>
    <property type="molecule type" value="Transcribed_RNA"/>
</dbReference>
<evidence type="ECO:0000313" key="1">
    <source>
        <dbReference type="EMBL" id="JAE24333.1"/>
    </source>
</evidence>
<dbReference type="AlphaFoldDB" id="A0A0A9GUS9"/>
<sequence>MKLDKEMVQSIQQINGSATCDITLKLKRCSRHVFCSSDCAVLTNYELNTSTSKL</sequence>
<reference evidence="1" key="1">
    <citation type="submission" date="2014-09" db="EMBL/GenBank/DDBJ databases">
        <authorList>
            <person name="Magalhaes I.L.F."/>
            <person name="Oliveira U."/>
            <person name="Santos F.R."/>
            <person name="Vidigal T.H.D.A."/>
            <person name="Brescovit A.D."/>
            <person name="Santos A.J."/>
        </authorList>
    </citation>
    <scope>NUCLEOTIDE SEQUENCE</scope>
    <source>
        <tissue evidence="1">Shoot tissue taken approximately 20 cm above the soil surface</tissue>
    </source>
</reference>
<organism evidence="1">
    <name type="scientific">Arundo donax</name>
    <name type="common">Giant reed</name>
    <name type="synonym">Donax arundinaceus</name>
    <dbReference type="NCBI Taxonomy" id="35708"/>
    <lineage>
        <taxon>Eukaryota</taxon>
        <taxon>Viridiplantae</taxon>
        <taxon>Streptophyta</taxon>
        <taxon>Embryophyta</taxon>
        <taxon>Tracheophyta</taxon>
        <taxon>Spermatophyta</taxon>
        <taxon>Magnoliopsida</taxon>
        <taxon>Liliopsida</taxon>
        <taxon>Poales</taxon>
        <taxon>Poaceae</taxon>
        <taxon>PACMAD clade</taxon>
        <taxon>Arundinoideae</taxon>
        <taxon>Arundineae</taxon>
        <taxon>Arundo</taxon>
    </lineage>
</organism>
<reference evidence="1" key="2">
    <citation type="journal article" date="2015" name="Data Brief">
        <title>Shoot transcriptome of the giant reed, Arundo donax.</title>
        <authorList>
            <person name="Barrero R.A."/>
            <person name="Guerrero F.D."/>
            <person name="Moolhuijzen P."/>
            <person name="Goolsby J.A."/>
            <person name="Tidwell J."/>
            <person name="Bellgard S.E."/>
            <person name="Bellgard M.I."/>
        </authorList>
    </citation>
    <scope>NUCLEOTIDE SEQUENCE</scope>
    <source>
        <tissue evidence="1">Shoot tissue taken approximately 20 cm above the soil surface</tissue>
    </source>
</reference>
<accession>A0A0A9GUS9</accession>
<proteinExistence type="predicted"/>